<dbReference type="PANTHER" id="PTHR21694:SF18">
    <property type="entry name" value="COILED-COIL DOMAIN-CONTAINING PROTEIN 63"/>
    <property type="match status" value="1"/>
</dbReference>
<dbReference type="InterPro" id="IPR051876">
    <property type="entry name" value="ODA-DC/CCD"/>
</dbReference>
<accession>A0A9Q0BVL7</accession>
<proteinExistence type="predicted"/>
<evidence type="ECO:0000259" key="3">
    <source>
        <dbReference type="Pfam" id="PF21773"/>
    </source>
</evidence>
<comment type="caution">
    <text evidence="4">The sequence shown here is derived from an EMBL/GenBank/DDBJ whole genome shotgun (WGS) entry which is preliminary data.</text>
</comment>
<dbReference type="PANTHER" id="PTHR21694">
    <property type="entry name" value="COILED-COIL DOMAIN-CONTAINING PROTEIN 63"/>
    <property type="match status" value="1"/>
</dbReference>
<dbReference type="InterPro" id="IPR049258">
    <property type="entry name" value="ODAD1_CC"/>
</dbReference>
<sequence length="473" mass="56046">MADQSELDQLATAELLRLQRQHRGLQLDLRGLLEEKAKRLKKQNHMINVLQVEHQKLKDEIKTLEGGTHARKNTNREKHLGALQGQQADLQRVLQNERTNLWELEGHIRKMEKEIDALRRNEVPDNCYKDTICKVQKSVVKLENRLDVVNKKCSDVLTENSKMRDAINHMLQDRANFNDMWQLMVTQFNEGKKFIMDLIDQSTLAFDQREELCNKLSVLKDRNENDKVMHIQEMREMQRRLEHDAKLQKFFDIKGQKRLNPELEQRELDKKQSQKENYERQLLEYKEIIEKIKLLYGEEDADRLVAQFKRQEDENFALFNYVNELSHEVEVLNDSTQELQDEIERQKSEQTEKELKLKTEALDYLNAEMERIEQLAEETREKKRTLIIRLEQLLKGIEDIFRQLACDDAPILNVLSTKTFLTVHNVKLFIGVIERRVNLIISAINIEDNSNKILARKDRVPKFNIRESAKTKN</sequence>
<evidence type="ECO:0000313" key="4">
    <source>
        <dbReference type="EMBL" id="KAI8045545.1"/>
    </source>
</evidence>
<dbReference type="Proteomes" id="UP001059596">
    <property type="component" value="Chromosome 3R"/>
</dbReference>
<reference evidence="4" key="1">
    <citation type="journal article" date="2023" name="Genome Biol. Evol.">
        <title>Long-read-based Genome Assembly of Drosophila gunungcola Reveals Fewer Chemosensory Genes in Flower-breeding Species.</title>
        <authorList>
            <person name="Negi A."/>
            <person name="Liao B.Y."/>
            <person name="Yeh S.D."/>
        </authorList>
    </citation>
    <scope>NUCLEOTIDE SEQUENCE</scope>
    <source>
        <strain evidence="4">Sukarami</strain>
    </source>
</reference>
<evidence type="ECO:0000256" key="2">
    <source>
        <dbReference type="SAM" id="Coils"/>
    </source>
</evidence>
<gene>
    <name evidence="4" type="ORF">M5D96_001727</name>
</gene>
<keyword evidence="1 2" id="KW-0175">Coiled coil</keyword>
<dbReference type="EMBL" id="JAMKOV010000001">
    <property type="protein sequence ID" value="KAI8045545.1"/>
    <property type="molecule type" value="Genomic_DNA"/>
</dbReference>
<feature type="coiled-coil region" evidence="2">
    <location>
        <begin position="268"/>
        <end position="295"/>
    </location>
</feature>
<name>A0A9Q0BVL7_9MUSC</name>
<evidence type="ECO:0000313" key="5">
    <source>
        <dbReference type="Proteomes" id="UP001059596"/>
    </source>
</evidence>
<feature type="coiled-coil region" evidence="2">
    <location>
        <begin position="322"/>
        <end position="389"/>
    </location>
</feature>
<protein>
    <recommendedName>
        <fullName evidence="3">ODAD1 central coiled coil region domain-containing protein</fullName>
    </recommendedName>
</protein>
<feature type="coiled-coil region" evidence="2">
    <location>
        <begin position="15"/>
        <end position="67"/>
    </location>
</feature>
<dbReference type="AlphaFoldDB" id="A0A9Q0BVL7"/>
<evidence type="ECO:0000256" key="1">
    <source>
        <dbReference type="ARBA" id="ARBA00023054"/>
    </source>
</evidence>
<keyword evidence="5" id="KW-1185">Reference proteome</keyword>
<feature type="coiled-coil region" evidence="2">
    <location>
        <begin position="94"/>
        <end position="121"/>
    </location>
</feature>
<organism evidence="4 5">
    <name type="scientific">Drosophila gunungcola</name>
    <name type="common">fruit fly</name>
    <dbReference type="NCBI Taxonomy" id="103775"/>
    <lineage>
        <taxon>Eukaryota</taxon>
        <taxon>Metazoa</taxon>
        <taxon>Ecdysozoa</taxon>
        <taxon>Arthropoda</taxon>
        <taxon>Hexapoda</taxon>
        <taxon>Insecta</taxon>
        <taxon>Pterygota</taxon>
        <taxon>Neoptera</taxon>
        <taxon>Endopterygota</taxon>
        <taxon>Diptera</taxon>
        <taxon>Brachycera</taxon>
        <taxon>Muscomorpha</taxon>
        <taxon>Ephydroidea</taxon>
        <taxon>Drosophilidae</taxon>
        <taxon>Drosophila</taxon>
        <taxon>Sophophora</taxon>
    </lineage>
</organism>
<feature type="domain" description="ODAD1 central coiled coil region" evidence="3">
    <location>
        <begin position="136"/>
        <end position="415"/>
    </location>
</feature>
<dbReference type="OrthoDB" id="6766775at2759"/>
<dbReference type="Pfam" id="PF21773">
    <property type="entry name" value="ODAD1_CC"/>
    <property type="match status" value="1"/>
</dbReference>